<feature type="chain" id="PRO_5038447527" evidence="4">
    <location>
        <begin position="27"/>
        <end position="423"/>
    </location>
</feature>
<dbReference type="Proteomes" id="UP000250222">
    <property type="component" value="Unassembled WGS sequence"/>
</dbReference>
<keyword evidence="3 4" id="KW-0732">Signal</keyword>
<comment type="similarity">
    <text evidence="1">Belongs to the bacterial solute-binding protein 1 family.</text>
</comment>
<dbReference type="InterPro" id="IPR006059">
    <property type="entry name" value="SBP"/>
</dbReference>
<feature type="signal peptide" evidence="4">
    <location>
        <begin position="1"/>
        <end position="26"/>
    </location>
</feature>
<evidence type="ECO:0000256" key="4">
    <source>
        <dbReference type="SAM" id="SignalP"/>
    </source>
</evidence>
<evidence type="ECO:0000256" key="1">
    <source>
        <dbReference type="ARBA" id="ARBA00008520"/>
    </source>
</evidence>
<dbReference type="InterPro" id="IPR050490">
    <property type="entry name" value="Bact_solute-bd_prot1"/>
</dbReference>
<dbReference type="Gene3D" id="3.40.190.10">
    <property type="entry name" value="Periplasmic binding protein-like II"/>
    <property type="match status" value="2"/>
</dbReference>
<keyword evidence="2" id="KW-0813">Transport</keyword>
<dbReference type="RefSeq" id="WP_110852105.1">
    <property type="nucleotide sequence ID" value="NZ_QKLZ01000004.1"/>
</dbReference>
<dbReference type="SUPFAM" id="SSF53850">
    <property type="entry name" value="Periplasmic binding protein-like II"/>
    <property type="match status" value="1"/>
</dbReference>
<evidence type="ECO:0000313" key="5">
    <source>
        <dbReference type="EMBL" id="SSA40576.1"/>
    </source>
</evidence>
<name>A0A2Y9A9C9_9MICO</name>
<protein>
    <submittedName>
        <fullName evidence="5">Carbohydrate ABC transporter substrate-binding protein, CUT1 family</fullName>
    </submittedName>
</protein>
<proteinExistence type="inferred from homology"/>
<evidence type="ECO:0000256" key="2">
    <source>
        <dbReference type="ARBA" id="ARBA00022448"/>
    </source>
</evidence>
<keyword evidence="6" id="KW-1185">Reference proteome</keyword>
<accession>A0A2Y9A9C9</accession>
<dbReference type="PANTHER" id="PTHR43649:SF34">
    <property type="entry name" value="ABC TRANSPORTER PERIPLASMIC-BINDING PROTEIN YCJN-RELATED"/>
    <property type="match status" value="1"/>
</dbReference>
<dbReference type="Pfam" id="PF01547">
    <property type="entry name" value="SBP_bac_1"/>
    <property type="match status" value="1"/>
</dbReference>
<dbReference type="PROSITE" id="PS51257">
    <property type="entry name" value="PROKAR_LIPOPROTEIN"/>
    <property type="match status" value="1"/>
</dbReference>
<gene>
    <name evidence="5" type="ORF">SAMN05216184_104195</name>
</gene>
<reference evidence="5 6" key="1">
    <citation type="submission" date="2016-10" db="EMBL/GenBank/DDBJ databases">
        <authorList>
            <person name="Cai Z."/>
        </authorList>
    </citation>
    <scope>NUCLEOTIDE SEQUENCE [LARGE SCALE GENOMIC DNA]</scope>
    <source>
        <strain evidence="5 6">CGMCC 1.10826</strain>
    </source>
</reference>
<dbReference type="AlphaFoldDB" id="A0A2Y9A9C9"/>
<evidence type="ECO:0000256" key="3">
    <source>
        <dbReference type="ARBA" id="ARBA00022729"/>
    </source>
</evidence>
<dbReference type="EMBL" id="UETB01000004">
    <property type="protein sequence ID" value="SSA40576.1"/>
    <property type="molecule type" value="Genomic_DNA"/>
</dbReference>
<dbReference type="PANTHER" id="PTHR43649">
    <property type="entry name" value="ARABINOSE-BINDING PROTEIN-RELATED"/>
    <property type="match status" value="1"/>
</dbReference>
<evidence type="ECO:0000313" key="6">
    <source>
        <dbReference type="Proteomes" id="UP000250222"/>
    </source>
</evidence>
<dbReference type="OrthoDB" id="3495561at2"/>
<organism evidence="5 6">
    <name type="scientific">Georgenia satyanarayanai</name>
    <dbReference type="NCBI Taxonomy" id="860221"/>
    <lineage>
        <taxon>Bacteria</taxon>
        <taxon>Bacillati</taxon>
        <taxon>Actinomycetota</taxon>
        <taxon>Actinomycetes</taxon>
        <taxon>Micrococcales</taxon>
        <taxon>Bogoriellaceae</taxon>
        <taxon>Georgenia</taxon>
    </lineage>
</organism>
<sequence>MRRRSTPTVGLALALSTGLVACSAESGPPTLTWYTIPDGGGTQVEMARNCTEASDGAYRVEISLLPNDAASQREQLARRLAAEDASIDIMSVDPPFIPELSEPGFLAPVPEDLVETFTGDVVQGAVDSATWDGEVVAAPYLSNTMLLWYRKSVVEEAGLDMSQPVTWDQIIEVARDTGTYLGVQGTKAESLTVWVNALVASQGEEILPNPEVPADELEVNLDSDAGRRAAEIMSTIAGEGLGGPGMPTENEDASVGEFLGDNGSFMVNWPFAWPAANDTAPDVVEDIGWARYPRVDPDTPSTPPVGGLNMAVGAFTEHPDLAWDAVECLRNPDHQALFVERSGNVPVNAEVYDRPEIQEAYPMADLLRESLEEAVPRPQTPYYNEVSIGLQETWYPMSDIDPDRSPEVATDLITGVLRGERLL</sequence>